<accession>A0A1F8DVK9</accession>
<evidence type="ECO:0000313" key="3">
    <source>
        <dbReference type="Proteomes" id="UP000177029"/>
    </source>
</evidence>
<keyword evidence="1" id="KW-0812">Transmembrane</keyword>
<gene>
    <name evidence="2" type="ORF">A2755_00495</name>
</gene>
<evidence type="ECO:0000256" key="1">
    <source>
        <dbReference type="SAM" id="Phobius"/>
    </source>
</evidence>
<dbReference type="AlphaFoldDB" id="A0A1F8DVK9"/>
<protein>
    <submittedName>
        <fullName evidence="2">Uncharacterized protein</fullName>
    </submittedName>
</protein>
<organism evidence="2 3">
    <name type="scientific">Candidatus Wolfebacteria bacterium RIFCSPHIGHO2_01_FULL_48_22</name>
    <dbReference type="NCBI Taxonomy" id="1802555"/>
    <lineage>
        <taxon>Bacteria</taxon>
        <taxon>Candidatus Wolfeibacteriota</taxon>
    </lineage>
</organism>
<dbReference type="EMBL" id="MGIP01000006">
    <property type="protein sequence ID" value="OGM91815.1"/>
    <property type="molecule type" value="Genomic_DNA"/>
</dbReference>
<keyword evidence="1" id="KW-1133">Transmembrane helix</keyword>
<evidence type="ECO:0000313" key="2">
    <source>
        <dbReference type="EMBL" id="OGM91815.1"/>
    </source>
</evidence>
<proteinExistence type="predicted"/>
<keyword evidence="1" id="KW-0472">Membrane</keyword>
<feature type="transmembrane region" description="Helical" evidence="1">
    <location>
        <begin position="7"/>
        <end position="23"/>
    </location>
</feature>
<sequence length="121" mass="13924">MKKRVKNYFIIISILAAVVYGMVEYGKMLFDQKDSLPRHLDVRRNTYDTTSIYTVVNEGSPVGFVRRVNVARENDGSIFTAFVTDSFEVIAGQKVRLNVYLFSITDTDRENKFACINEIIR</sequence>
<comment type="caution">
    <text evidence="2">The sequence shown here is derived from an EMBL/GenBank/DDBJ whole genome shotgun (WGS) entry which is preliminary data.</text>
</comment>
<dbReference type="Proteomes" id="UP000177029">
    <property type="component" value="Unassembled WGS sequence"/>
</dbReference>
<reference evidence="2 3" key="1">
    <citation type="journal article" date="2016" name="Nat. Commun.">
        <title>Thousands of microbial genomes shed light on interconnected biogeochemical processes in an aquifer system.</title>
        <authorList>
            <person name="Anantharaman K."/>
            <person name="Brown C.T."/>
            <person name="Hug L.A."/>
            <person name="Sharon I."/>
            <person name="Castelle C.J."/>
            <person name="Probst A.J."/>
            <person name="Thomas B.C."/>
            <person name="Singh A."/>
            <person name="Wilkins M.J."/>
            <person name="Karaoz U."/>
            <person name="Brodie E.L."/>
            <person name="Williams K.H."/>
            <person name="Hubbard S.S."/>
            <person name="Banfield J.F."/>
        </authorList>
    </citation>
    <scope>NUCLEOTIDE SEQUENCE [LARGE SCALE GENOMIC DNA]</scope>
</reference>
<name>A0A1F8DVK9_9BACT</name>